<keyword evidence="2" id="KW-1185">Reference proteome</keyword>
<dbReference type="Proteomes" id="UP000238937">
    <property type="component" value="Unassembled WGS sequence"/>
</dbReference>
<dbReference type="PROSITE" id="PS50096">
    <property type="entry name" value="IQ"/>
    <property type="match status" value="1"/>
</dbReference>
<evidence type="ECO:0000313" key="1">
    <source>
        <dbReference type="EMBL" id="PSB41880.1"/>
    </source>
</evidence>
<accession>A0A2T1FA40</accession>
<gene>
    <name evidence="1" type="ORF">C7B77_27085</name>
</gene>
<evidence type="ECO:0000313" key="2">
    <source>
        <dbReference type="Proteomes" id="UP000238937"/>
    </source>
</evidence>
<sequence length="332" mass="37838">MYPLSKSILDLSILLKTDRMIGTEDWLNSTILKKEQLAVKIQPNRQRILIVSGSNGLFGISAEKISQATGIETINLSSHAGLGGEYILNRAAKIIRKGDLILLPIEYSLYYSSGISDDFEDRASTLNSFMISYDRESLQQISSLALLRFLLRNAFQDIRTPEYQSYFRGRLSRQDISARLQQQKDRKDDNCYSGLTINNFGDETCNVGRDNIQINPKVLEPVLSSATNTEQIDPKGYISKFVTATNRIGAKIIPLYPVSTHSKHSEAIAFKKCTQEIKNFWKERKIEFRDTLQDALLAPELMYNTPYHPKDTGRHQRTQKIIKLVERNLNNI</sequence>
<proteinExistence type="predicted"/>
<name>A0A2T1FA40_9CYAN</name>
<organism evidence="1 2">
    <name type="scientific">Chamaesiphon polymorphus CCALA 037</name>
    <dbReference type="NCBI Taxonomy" id="2107692"/>
    <lineage>
        <taxon>Bacteria</taxon>
        <taxon>Bacillati</taxon>
        <taxon>Cyanobacteriota</taxon>
        <taxon>Cyanophyceae</taxon>
        <taxon>Gomontiellales</taxon>
        <taxon>Chamaesiphonaceae</taxon>
        <taxon>Chamaesiphon</taxon>
    </lineage>
</organism>
<comment type="caution">
    <text evidence="1">The sequence shown here is derived from an EMBL/GenBank/DDBJ whole genome shotgun (WGS) entry which is preliminary data.</text>
</comment>
<dbReference type="AlphaFoldDB" id="A0A2T1FA40"/>
<reference evidence="1 2" key="1">
    <citation type="submission" date="2018-03" db="EMBL/GenBank/DDBJ databases">
        <title>The ancient ancestry and fast evolution of plastids.</title>
        <authorList>
            <person name="Moore K.R."/>
            <person name="Magnabosco C."/>
            <person name="Momper L."/>
            <person name="Gold D.A."/>
            <person name="Bosak T."/>
            <person name="Fournier G.P."/>
        </authorList>
    </citation>
    <scope>NUCLEOTIDE SEQUENCE [LARGE SCALE GENOMIC DNA]</scope>
    <source>
        <strain evidence="1 2">CCALA 037</strain>
    </source>
</reference>
<protein>
    <submittedName>
        <fullName evidence="1">Uncharacterized protein</fullName>
    </submittedName>
</protein>
<dbReference type="EMBL" id="PVWO01000608">
    <property type="protein sequence ID" value="PSB41880.1"/>
    <property type="molecule type" value="Genomic_DNA"/>
</dbReference>